<evidence type="ECO:0000313" key="13">
    <source>
        <dbReference type="Proteomes" id="UP001353858"/>
    </source>
</evidence>
<name>A0AAN7S9F2_9COLE</name>
<dbReference type="CDD" id="cd08662">
    <property type="entry name" value="M13"/>
    <property type="match status" value="1"/>
</dbReference>
<evidence type="ECO:0000256" key="2">
    <source>
        <dbReference type="ARBA" id="ARBA00004401"/>
    </source>
</evidence>
<dbReference type="GO" id="GO:0016485">
    <property type="term" value="P:protein processing"/>
    <property type="evidence" value="ECO:0007669"/>
    <property type="project" value="TreeGrafter"/>
</dbReference>
<comment type="caution">
    <text evidence="12">The sequence shown here is derived from an EMBL/GenBank/DDBJ whole genome shotgun (WGS) entry which is preliminary data.</text>
</comment>
<dbReference type="InterPro" id="IPR042089">
    <property type="entry name" value="Peptidase_M13_dom_2"/>
</dbReference>
<protein>
    <recommendedName>
        <fullName evidence="14">Neprilysin</fullName>
    </recommendedName>
</protein>
<keyword evidence="9" id="KW-0812">Transmembrane</keyword>
<dbReference type="GO" id="GO:0004222">
    <property type="term" value="F:metalloendopeptidase activity"/>
    <property type="evidence" value="ECO:0007669"/>
    <property type="project" value="InterPro"/>
</dbReference>
<evidence type="ECO:0000256" key="8">
    <source>
        <dbReference type="ARBA" id="ARBA00023049"/>
    </source>
</evidence>
<comment type="similarity">
    <text evidence="3">Belongs to the peptidase M13 family.</text>
</comment>
<dbReference type="SUPFAM" id="SSF55486">
    <property type="entry name" value="Metalloproteases ('zincins'), catalytic domain"/>
    <property type="match status" value="1"/>
</dbReference>
<comment type="subcellular location">
    <subcellularLocation>
        <location evidence="2">Cell membrane</location>
        <topology evidence="2">Single-pass type II membrane protein</topology>
    </subcellularLocation>
</comment>
<dbReference type="PANTHER" id="PTHR11733">
    <property type="entry name" value="ZINC METALLOPROTEASE FAMILY M13 NEPRILYSIN-RELATED"/>
    <property type="match status" value="1"/>
</dbReference>
<dbReference type="InterPro" id="IPR024079">
    <property type="entry name" value="MetalloPept_cat_dom_sf"/>
</dbReference>
<dbReference type="Pfam" id="PF01431">
    <property type="entry name" value="Peptidase_M13"/>
    <property type="match status" value="1"/>
</dbReference>
<evidence type="ECO:0000256" key="1">
    <source>
        <dbReference type="ARBA" id="ARBA00001947"/>
    </source>
</evidence>
<accession>A0AAN7S9F2</accession>
<keyword evidence="13" id="KW-1185">Reference proteome</keyword>
<feature type="transmembrane region" description="Helical" evidence="9">
    <location>
        <begin position="28"/>
        <end position="49"/>
    </location>
</feature>
<dbReference type="Gene3D" id="3.40.390.10">
    <property type="entry name" value="Collagenase (Catalytic Domain)"/>
    <property type="match status" value="1"/>
</dbReference>
<dbReference type="InterPro" id="IPR008753">
    <property type="entry name" value="Peptidase_M13_N"/>
</dbReference>
<evidence type="ECO:0000256" key="5">
    <source>
        <dbReference type="ARBA" id="ARBA00022723"/>
    </source>
</evidence>
<keyword evidence="7" id="KW-0862">Zinc</keyword>
<keyword evidence="5" id="KW-0479">Metal-binding</keyword>
<proteinExistence type="inferred from homology"/>
<keyword evidence="8" id="KW-0482">Metalloprotease</keyword>
<sequence length="822" mass="94657">MEHNEDMDFRIENQSCWKQRSKMERRGIICLVFSVCVVIAIIVVLAIVLPQKDENEIQTFSAPLARAQCNSTGCRQAAHNITSYMDLSIDPCDDFYLFTCGKFLKETVVPEDRKRISTFTVMDDNLQNQLKTLIEEPITANELKSFTLIKNLYKVCMNTTAVEKNSMSTVHDILNDLGGWPVLDGKKWKEDKFDWKWSIFKFRKHGLDTDNFLSFNLYSDFKNSSRRLINIDQVELELDRENWLKGIDDDIIQAYYQNMVDLAVLFGADRKFAEYEVQTMITFRGQLANITLPPEERRNETALYNPMTVNEAQDRFPTINWLELLNSVLAFKDRIITGEDTIVINVPKYVSHLEKLMLKTSKRVQANHAMFQAVRSLQNYLPEKVRRLQQTFESVLYGTVTRKPRWKECMSISTDMLGIAAGSMFTRKFFSGDSRKNAIEMVDNIRKELVQILKNVTWMDDETRNTAIDKALAITADIGYADELLDDKKIEQYHEPLLNYNTDNYIYFIGNITMFKTDRTVEKVWEPVNKTEWLTRPTPITANAFYDPSENSIQLPAAILQGVFFDIDRPQAMNYGGIGQIIGHELTHGFDDEGKQFDKNGNVRDWWEGETDKAYAEKAKCFIDQYGTIKVPEVNATLNGINTQGENIADNGGLKEAYLAYQSWIARNGDEPMLPGLNYTSSQLFWISVGHVWCSLYRNESLKRDILTDSHSPPHYRVIIPLRNSEYFSKDFGCKEGSNMNPKHKCHICCGRNPSIDSSKWDQVLGLVKFLIKNAIYGSTKSTFSILLFGINQTGEVRDSIREILVNFSKDDKNLVDIREQI</sequence>
<dbReference type="InterPro" id="IPR000718">
    <property type="entry name" value="Peptidase_M13"/>
</dbReference>
<feature type="domain" description="Peptidase M13 C-terminal" evidence="10">
    <location>
        <begin position="543"/>
        <end position="748"/>
    </location>
</feature>
<evidence type="ECO:0000256" key="7">
    <source>
        <dbReference type="ARBA" id="ARBA00022833"/>
    </source>
</evidence>
<keyword evidence="9" id="KW-1133">Transmembrane helix</keyword>
<dbReference type="InterPro" id="IPR018497">
    <property type="entry name" value="Peptidase_M13_C"/>
</dbReference>
<dbReference type="Proteomes" id="UP001353858">
    <property type="component" value="Unassembled WGS sequence"/>
</dbReference>
<feature type="domain" description="Peptidase M13 N-terminal" evidence="11">
    <location>
        <begin position="91"/>
        <end position="480"/>
    </location>
</feature>
<dbReference type="Gene3D" id="1.10.1380.10">
    <property type="entry name" value="Neutral endopeptidase , domain2"/>
    <property type="match status" value="1"/>
</dbReference>
<evidence type="ECO:0000259" key="10">
    <source>
        <dbReference type="Pfam" id="PF01431"/>
    </source>
</evidence>
<keyword evidence="4" id="KW-0645">Protease</keyword>
<organism evidence="12 13">
    <name type="scientific">Aquatica leii</name>
    <dbReference type="NCBI Taxonomy" id="1421715"/>
    <lineage>
        <taxon>Eukaryota</taxon>
        <taxon>Metazoa</taxon>
        <taxon>Ecdysozoa</taxon>
        <taxon>Arthropoda</taxon>
        <taxon>Hexapoda</taxon>
        <taxon>Insecta</taxon>
        <taxon>Pterygota</taxon>
        <taxon>Neoptera</taxon>
        <taxon>Endopterygota</taxon>
        <taxon>Coleoptera</taxon>
        <taxon>Polyphaga</taxon>
        <taxon>Elateriformia</taxon>
        <taxon>Elateroidea</taxon>
        <taxon>Lampyridae</taxon>
        <taxon>Luciolinae</taxon>
        <taxon>Aquatica</taxon>
    </lineage>
</organism>
<dbReference type="PRINTS" id="PR00786">
    <property type="entry name" value="NEPRILYSIN"/>
</dbReference>
<dbReference type="Pfam" id="PF05649">
    <property type="entry name" value="Peptidase_M13_N"/>
    <property type="match status" value="1"/>
</dbReference>
<evidence type="ECO:0008006" key="14">
    <source>
        <dbReference type="Google" id="ProtNLM"/>
    </source>
</evidence>
<dbReference type="PROSITE" id="PS51885">
    <property type="entry name" value="NEPRILYSIN"/>
    <property type="match status" value="1"/>
</dbReference>
<dbReference type="AlphaFoldDB" id="A0AAN7S9F2"/>
<dbReference type="GO" id="GO:0005886">
    <property type="term" value="C:plasma membrane"/>
    <property type="evidence" value="ECO:0007669"/>
    <property type="project" value="UniProtKB-SubCell"/>
</dbReference>
<gene>
    <name evidence="12" type="ORF">RN001_008077</name>
</gene>
<evidence type="ECO:0000313" key="12">
    <source>
        <dbReference type="EMBL" id="KAK4879931.1"/>
    </source>
</evidence>
<dbReference type="EMBL" id="JARPUR010000003">
    <property type="protein sequence ID" value="KAK4879931.1"/>
    <property type="molecule type" value="Genomic_DNA"/>
</dbReference>
<evidence type="ECO:0000256" key="4">
    <source>
        <dbReference type="ARBA" id="ARBA00022670"/>
    </source>
</evidence>
<evidence type="ECO:0000256" key="9">
    <source>
        <dbReference type="SAM" id="Phobius"/>
    </source>
</evidence>
<dbReference type="PANTHER" id="PTHR11733:SF224">
    <property type="entry name" value="NEPRILYSIN-2"/>
    <property type="match status" value="1"/>
</dbReference>
<evidence type="ECO:0000256" key="6">
    <source>
        <dbReference type="ARBA" id="ARBA00022801"/>
    </source>
</evidence>
<reference evidence="13" key="1">
    <citation type="submission" date="2023-01" db="EMBL/GenBank/DDBJ databases">
        <title>Key to firefly adult light organ development and bioluminescence: homeobox transcription factors regulate luciferase expression and transportation to peroxisome.</title>
        <authorList>
            <person name="Fu X."/>
        </authorList>
    </citation>
    <scope>NUCLEOTIDE SEQUENCE [LARGE SCALE GENOMIC DNA]</scope>
</reference>
<keyword evidence="9" id="KW-0472">Membrane</keyword>
<keyword evidence="6" id="KW-0378">Hydrolase</keyword>
<comment type="cofactor">
    <cofactor evidence="1">
        <name>Zn(2+)</name>
        <dbReference type="ChEBI" id="CHEBI:29105"/>
    </cofactor>
</comment>
<dbReference type="GO" id="GO:0046872">
    <property type="term" value="F:metal ion binding"/>
    <property type="evidence" value="ECO:0007669"/>
    <property type="project" value="UniProtKB-KW"/>
</dbReference>
<evidence type="ECO:0000259" key="11">
    <source>
        <dbReference type="Pfam" id="PF05649"/>
    </source>
</evidence>
<evidence type="ECO:0000256" key="3">
    <source>
        <dbReference type="ARBA" id="ARBA00007357"/>
    </source>
</evidence>